<organism evidence="3 4">
    <name type="scientific">Mya arenaria</name>
    <name type="common">Soft-shell clam</name>
    <dbReference type="NCBI Taxonomy" id="6604"/>
    <lineage>
        <taxon>Eukaryota</taxon>
        <taxon>Metazoa</taxon>
        <taxon>Spiralia</taxon>
        <taxon>Lophotrochozoa</taxon>
        <taxon>Mollusca</taxon>
        <taxon>Bivalvia</taxon>
        <taxon>Autobranchia</taxon>
        <taxon>Heteroconchia</taxon>
        <taxon>Euheterodonta</taxon>
        <taxon>Imparidentia</taxon>
        <taxon>Neoheterodontei</taxon>
        <taxon>Myida</taxon>
        <taxon>Myoidea</taxon>
        <taxon>Myidae</taxon>
        <taxon>Mya</taxon>
    </lineage>
</organism>
<proteinExistence type="predicted"/>
<keyword evidence="4" id="KW-1185">Reference proteome</keyword>
<dbReference type="PROSITE" id="PS50092">
    <property type="entry name" value="TSP1"/>
    <property type="match status" value="4"/>
</dbReference>
<dbReference type="Pfam" id="PF00090">
    <property type="entry name" value="TSP_1"/>
    <property type="match status" value="4"/>
</dbReference>
<evidence type="ECO:0000313" key="4">
    <source>
        <dbReference type="Proteomes" id="UP001164746"/>
    </source>
</evidence>
<name>A0ABY7ELX8_MYAAR</name>
<dbReference type="Gene3D" id="2.20.100.10">
    <property type="entry name" value="Thrombospondin type-1 (TSP1) repeat"/>
    <property type="match status" value="4"/>
</dbReference>
<dbReference type="InterPro" id="IPR000884">
    <property type="entry name" value="TSP1_rpt"/>
</dbReference>
<dbReference type="PRINTS" id="PR01705">
    <property type="entry name" value="TSP1REPEAT"/>
</dbReference>
<dbReference type="SMART" id="SM00209">
    <property type="entry name" value="TSP1"/>
    <property type="match status" value="4"/>
</dbReference>
<accession>A0ABY7ELX8</accession>
<dbReference type="Proteomes" id="UP001164746">
    <property type="component" value="Chromosome 7"/>
</dbReference>
<dbReference type="PANTHER" id="PTHR22906">
    <property type="entry name" value="PROPERDIN"/>
    <property type="match status" value="1"/>
</dbReference>
<dbReference type="SUPFAM" id="SSF82895">
    <property type="entry name" value="TSP-1 type 1 repeat"/>
    <property type="match status" value="4"/>
</dbReference>
<evidence type="ECO:0000313" key="3">
    <source>
        <dbReference type="EMBL" id="WAR11000.1"/>
    </source>
</evidence>
<keyword evidence="1" id="KW-0677">Repeat</keyword>
<dbReference type="InterPro" id="IPR052065">
    <property type="entry name" value="Compl_asym_regulator"/>
</dbReference>
<evidence type="ECO:0000256" key="1">
    <source>
        <dbReference type="ARBA" id="ARBA00022737"/>
    </source>
</evidence>
<reference evidence="3" key="1">
    <citation type="submission" date="2022-11" db="EMBL/GenBank/DDBJ databases">
        <title>Centuries of genome instability and evolution in soft-shell clam transmissible cancer (bioRxiv).</title>
        <authorList>
            <person name="Hart S.F.M."/>
            <person name="Yonemitsu M.A."/>
            <person name="Giersch R.M."/>
            <person name="Beal B.F."/>
            <person name="Arriagada G."/>
            <person name="Davis B.W."/>
            <person name="Ostrander E.A."/>
            <person name="Goff S.P."/>
            <person name="Metzger M.J."/>
        </authorList>
    </citation>
    <scope>NUCLEOTIDE SEQUENCE</scope>
    <source>
        <strain evidence="3">MELC-2E11</strain>
        <tissue evidence="3">Siphon/mantle</tissue>
    </source>
</reference>
<dbReference type="EMBL" id="CP111018">
    <property type="protein sequence ID" value="WAR11000.1"/>
    <property type="molecule type" value="Genomic_DNA"/>
</dbReference>
<evidence type="ECO:0000256" key="2">
    <source>
        <dbReference type="ARBA" id="ARBA00023157"/>
    </source>
</evidence>
<dbReference type="InterPro" id="IPR036383">
    <property type="entry name" value="TSP1_rpt_sf"/>
</dbReference>
<sequence length="433" mass="46988">MKIPTAPANATGSYNTTTNNYATSTILESANTTTTVAPANTTTTVAPANTTTTVAPANKTTTVASANTTARPAATTTKKPEPVKEESCCQICTNTLGDIVCNDELFKCQPGACYDEIGSHGCQVILDKDYCSNKTNAKKTCKLSCQLCDLANIGSIVYIKTKPRSVYLSVDGNWAAWEQWGDCSVSCNNGTRLRMRNCTDPAPENDGEECHGNSTETEDCSGGDRCPADGEWGTWSRWTGCSKTCGVGMRHRDRNCDDPYPEADGLFCLGEAREYEICYNKSCEDGHWDAWSDWGTCSTTCGFGYISRTRNCSVPSLFGHACLGESKQTIMCVIDCNDGLWDDWSSWGTCSRTCGVGQMSRDRNCNSNGILGRSCVGKDSETVLCHSEACESALFIPQGKLYVTTIQKQYDSDILPSPRSVILTIEVESYKIV</sequence>
<dbReference type="PANTHER" id="PTHR22906:SF21">
    <property type="entry name" value="SEMA DOMAIN-CONTAINING PROTEIN"/>
    <property type="match status" value="1"/>
</dbReference>
<gene>
    <name evidence="3" type="ORF">MAR_036076</name>
</gene>
<keyword evidence="2" id="KW-1015">Disulfide bond</keyword>
<protein>
    <submittedName>
        <fullName evidence="3">HMCN1-like protein</fullName>
    </submittedName>
</protein>